<dbReference type="AlphaFoldDB" id="A0A1H4E4K7"/>
<dbReference type="PANTHER" id="PTHR34071">
    <property type="entry name" value="5-NITROIMIDAZOLE ANTIBIOTICS RESISTANCE PROTEIN, NIMA-FAMILY-RELATED PROTEIN-RELATED"/>
    <property type="match status" value="1"/>
</dbReference>
<organism evidence="1 2">
    <name type="scientific">Desulfuromusa kysingii</name>
    <dbReference type="NCBI Taxonomy" id="37625"/>
    <lineage>
        <taxon>Bacteria</taxon>
        <taxon>Pseudomonadati</taxon>
        <taxon>Thermodesulfobacteriota</taxon>
        <taxon>Desulfuromonadia</taxon>
        <taxon>Desulfuromonadales</taxon>
        <taxon>Geopsychrobacteraceae</taxon>
        <taxon>Desulfuromusa</taxon>
    </lineage>
</organism>
<evidence type="ECO:0000313" key="1">
    <source>
        <dbReference type="EMBL" id="SEA79975.1"/>
    </source>
</evidence>
<dbReference type="Proteomes" id="UP000199409">
    <property type="component" value="Unassembled WGS sequence"/>
</dbReference>
<keyword evidence="2" id="KW-1185">Reference proteome</keyword>
<protein>
    <recommendedName>
        <fullName evidence="3">Pyridoxamine 5'-phosphate oxidase</fullName>
    </recommendedName>
</protein>
<dbReference type="InterPro" id="IPR012349">
    <property type="entry name" value="Split_barrel_FMN-bd"/>
</dbReference>
<sequence>MRRSDKAVIDQDTIEKILRTGRTCQLAFSAEPVPYQVTLNYSYHEGSLYFHAAREGRKIDLIRKHGQSAFTIVLDLGLITGDRACDWTVRFQSVVGHGQITLFESFAEKRHALDLFMAQYSDAAFNYPDEMIQATAVFKLEIEAMTVKQSRVEG</sequence>
<evidence type="ECO:0000313" key="2">
    <source>
        <dbReference type="Proteomes" id="UP000199409"/>
    </source>
</evidence>
<dbReference type="EMBL" id="FNQN01000013">
    <property type="protein sequence ID" value="SEA79975.1"/>
    <property type="molecule type" value="Genomic_DNA"/>
</dbReference>
<dbReference type="STRING" id="37625.SAMN05660420_03225"/>
<name>A0A1H4E4K7_9BACT</name>
<dbReference type="InterPro" id="IPR024747">
    <property type="entry name" value="Pyridox_Oxase-rel"/>
</dbReference>
<dbReference type="OrthoDB" id="9794935at2"/>
<dbReference type="Gene3D" id="2.30.110.10">
    <property type="entry name" value="Electron Transport, Fmn-binding Protein, Chain A"/>
    <property type="match status" value="1"/>
</dbReference>
<dbReference type="RefSeq" id="WP_092350731.1">
    <property type="nucleotide sequence ID" value="NZ_FNQN01000013.1"/>
</dbReference>
<evidence type="ECO:0008006" key="3">
    <source>
        <dbReference type="Google" id="ProtNLM"/>
    </source>
</evidence>
<dbReference type="SUPFAM" id="SSF50475">
    <property type="entry name" value="FMN-binding split barrel"/>
    <property type="match status" value="1"/>
</dbReference>
<dbReference type="Pfam" id="PF12900">
    <property type="entry name" value="Pyridox_ox_2"/>
    <property type="match status" value="1"/>
</dbReference>
<dbReference type="PANTHER" id="PTHR34071:SF2">
    <property type="entry name" value="FLAVIN-NUCLEOTIDE-BINDING PROTEIN"/>
    <property type="match status" value="1"/>
</dbReference>
<accession>A0A1H4E4K7</accession>
<reference evidence="1 2" key="1">
    <citation type="submission" date="2016-10" db="EMBL/GenBank/DDBJ databases">
        <authorList>
            <person name="de Groot N.N."/>
        </authorList>
    </citation>
    <scope>NUCLEOTIDE SEQUENCE [LARGE SCALE GENOMIC DNA]</scope>
    <source>
        <strain evidence="1 2">DSM 7343</strain>
    </source>
</reference>
<proteinExistence type="predicted"/>
<gene>
    <name evidence="1" type="ORF">SAMN05660420_03225</name>
</gene>